<evidence type="ECO:0000256" key="2">
    <source>
        <dbReference type="ARBA" id="ARBA00005182"/>
    </source>
</evidence>
<comment type="caution">
    <text evidence="9">The sequence shown here is derived from an EMBL/GenBank/DDBJ whole genome shotgun (WGS) entry which is preliminary data.</text>
</comment>
<protein>
    <recommendedName>
        <fullName evidence="4">mannuronan 5-epimerase</fullName>
        <ecNumber evidence="4">5.1.3.37</ecNumber>
    </recommendedName>
</protein>
<keyword evidence="6" id="KW-0016">Alginate biosynthesis</keyword>
<dbReference type="Gene3D" id="2.160.20.10">
    <property type="entry name" value="Single-stranded right-handed beta-helix, Pectin lyase-like"/>
    <property type="match status" value="2"/>
</dbReference>
<dbReference type="Proteomes" id="UP000050474">
    <property type="component" value="Unassembled WGS sequence"/>
</dbReference>
<keyword evidence="7" id="KW-0413">Isomerase</keyword>
<dbReference type="InterPro" id="IPR012334">
    <property type="entry name" value="Pectin_lyas_fold"/>
</dbReference>
<dbReference type="SMART" id="SM00710">
    <property type="entry name" value="PbH1"/>
    <property type="match status" value="8"/>
</dbReference>
<dbReference type="EC" id="5.1.3.37" evidence="4"/>
<dbReference type="InterPro" id="IPR006626">
    <property type="entry name" value="PbH1"/>
</dbReference>
<evidence type="ECO:0000256" key="6">
    <source>
        <dbReference type="ARBA" id="ARBA00022841"/>
    </source>
</evidence>
<dbReference type="PANTHER" id="PTHR22990:SF15">
    <property type="entry name" value="F-BOX ONLY PROTEIN 10"/>
    <property type="match status" value="1"/>
</dbReference>
<comment type="catalytic activity">
    <reaction evidence="1">
        <text>[(1-&gt;4)-beta-D-mannuronosyl](n) = [alginate](n)</text>
        <dbReference type="Rhea" id="RHEA:45572"/>
        <dbReference type="Rhea" id="RHEA-COMP:11264"/>
        <dbReference type="Rhea" id="RHEA-COMP:11270"/>
        <dbReference type="ChEBI" id="CHEBI:58187"/>
        <dbReference type="ChEBI" id="CHEBI:85311"/>
        <dbReference type="EC" id="5.1.3.37"/>
    </reaction>
</comment>
<dbReference type="InterPro" id="IPR039448">
    <property type="entry name" value="Beta_helix"/>
</dbReference>
<dbReference type="UniPathway" id="UPA00286"/>
<proteinExistence type="inferred from homology"/>
<reference evidence="9 10" key="1">
    <citation type="submission" date="2015-09" db="EMBL/GenBank/DDBJ databases">
        <title>Genome announcement of multiple Pseudomonas syringae strains.</title>
        <authorList>
            <person name="Thakur S."/>
            <person name="Wang P.W."/>
            <person name="Gong Y."/>
            <person name="Weir B.S."/>
            <person name="Guttman D.S."/>
        </authorList>
    </citation>
    <scope>NUCLEOTIDE SEQUENCE [LARGE SCALE GENOMIC DNA]</scope>
    <source>
        <strain evidence="9 10">ICMP4091</strain>
    </source>
</reference>
<evidence type="ECO:0000256" key="4">
    <source>
        <dbReference type="ARBA" id="ARBA00012124"/>
    </source>
</evidence>
<dbReference type="InterPro" id="IPR011050">
    <property type="entry name" value="Pectin_lyase_fold/virulence"/>
</dbReference>
<gene>
    <name evidence="9" type="ORF">ALO44_05684</name>
</gene>
<organism evidence="9 10">
    <name type="scientific">Pseudomonas syringae pv. tagetis</name>
    <dbReference type="NCBI Taxonomy" id="129140"/>
    <lineage>
        <taxon>Bacteria</taxon>
        <taxon>Pseudomonadati</taxon>
        <taxon>Pseudomonadota</taxon>
        <taxon>Gammaproteobacteria</taxon>
        <taxon>Pseudomonadales</taxon>
        <taxon>Pseudomonadaceae</taxon>
        <taxon>Pseudomonas</taxon>
    </lineage>
</organism>
<keyword evidence="5" id="KW-0677">Repeat</keyword>
<evidence type="ECO:0000313" key="10">
    <source>
        <dbReference type="Proteomes" id="UP000050474"/>
    </source>
</evidence>
<dbReference type="PATRIC" id="fig|129140.3.peg.5079"/>
<dbReference type="GO" id="GO:0042121">
    <property type="term" value="P:alginic acid biosynthetic process"/>
    <property type="evidence" value="ECO:0007669"/>
    <property type="project" value="UniProtKB-UniPathway"/>
</dbReference>
<dbReference type="EMBL" id="LJRM01000139">
    <property type="protein sequence ID" value="KPY83860.1"/>
    <property type="molecule type" value="Genomic_DNA"/>
</dbReference>
<dbReference type="AlphaFoldDB" id="A0A0Q0H462"/>
<dbReference type="GO" id="GO:0016853">
    <property type="term" value="F:isomerase activity"/>
    <property type="evidence" value="ECO:0007669"/>
    <property type="project" value="UniProtKB-KW"/>
</dbReference>
<comment type="pathway">
    <text evidence="2">Glycan biosynthesis; alginate biosynthesis.</text>
</comment>
<feature type="domain" description="Right handed beta helix" evidence="8">
    <location>
        <begin position="388"/>
        <end position="493"/>
    </location>
</feature>
<dbReference type="PANTHER" id="PTHR22990">
    <property type="entry name" value="F-BOX ONLY PROTEIN"/>
    <property type="match status" value="1"/>
</dbReference>
<evidence type="ECO:0000256" key="7">
    <source>
        <dbReference type="ARBA" id="ARBA00023235"/>
    </source>
</evidence>
<dbReference type="STRING" id="129140.ALO44_05684"/>
<dbReference type="InterPro" id="IPR051550">
    <property type="entry name" value="SCF-Subunits/Alg-Epimerases"/>
</dbReference>
<evidence type="ECO:0000256" key="5">
    <source>
        <dbReference type="ARBA" id="ARBA00022737"/>
    </source>
</evidence>
<accession>A0A0Q0H462</accession>
<dbReference type="SUPFAM" id="SSF51126">
    <property type="entry name" value="Pectin lyase-like"/>
    <property type="match status" value="2"/>
</dbReference>
<evidence type="ECO:0000256" key="1">
    <source>
        <dbReference type="ARBA" id="ARBA00001550"/>
    </source>
</evidence>
<name>A0A0Q0H462_9PSED</name>
<sequence>MSMADQTQRLEIATVRAEIGGNIVYHFANDPAANSPIPTDSGSIPNLKQVVAQIQEDGAEKISIATTIYQSPAAGLAATAADGIFLVQSADADTIYTVWKNQAGAAVNTGKKAMSSQAVQTALDASNEAAQAAENAADIATARTAGFLGSASEPPTVRDNGLPLQFGDRYFNTNDQAEYIYKSGGWLINDSQEAVDNFQNRTDPQKGASLLGWDGGSVGEQLNLSKNVPSYNALRAYSGPLTKFRIVADGMEGSFVKKAFASGDVDNGGTLLVSTSGAYSFHRVVSGKISSRWFGAVLDGITDDSSAIQAAINAAPAGSTVEIAPSAAGCVASGLVVNKKVHIVADEGALKQKAATDAPFITFLGVTGFRAKGLRIDGNRANQLSQVSGIEIKGCSGFQLNDVEVFDAKYCGVLVEANTDVHPSKSYLRNVKCPGSGYSGILIYEGTRLDIINCSGTNNDGFGLAYDGTKEESGSDINISGGDYDHNGYSGILFPYLNYTTLKGRCGKVRISNVSACYNGQNGITLQGKDKQIIGSTINNNGLSGVLVNGQQCTVNSNELKFNGSVGVDWGDCEDITCVGNQAIGNGDMGIEVNSCLRGVVSGNTVNGNNTKVNILKAGIVLQLGAGGYPFTGPTSSIAVTGNYVGPGPNQDYGILLTADTSGCYVDANVASNSGAVQDIRCISSFNIVRPGACRASHMASPSQITVATAATVTIPDAAEVVFLTGTVNVSTITCGNLYPGRELTLIFNSSTPSILNTGNILSSVSPVATWRPIYLTYIKSIDKWAVMETKTF</sequence>
<evidence type="ECO:0000256" key="3">
    <source>
        <dbReference type="ARBA" id="ARBA00010085"/>
    </source>
</evidence>
<feature type="domain" description="Right handed beta helix" evidence="8">
    <location>
        <begin position="506"/>
        <end position="670"/>
    </location>
</feature>
<comment type="similarity">
    <text evidence="3">Belongs to the D-mannuronate C5-epimerase family.</text>
</comment>
<evidence type="ECO:0000259" key="8">
    <source>
        <dbReference type="Pfam" id="PF13229"/>
    </source>
</evidence>
<dbReference type="Pfam" id="PF13229">
    <property type="entry name" value="Beta_helix"/>
    <property type="match status" value="2"/>
</dbReference>
<evidence type="ECO:0000313" key="9">
    <source>
        <dbReference type="EMBL" id="KPY83860.1"/>
    </source>
</evidence>